<sequence length="139" mass="15748">MSSYQNFIDSSYGLVYLSTAEDNKPSSRIVSFAVDENDASIWYVFSINADTLKTRQVEKNNKIALITPVDLKTGMRMGSNRAKMIKSSKSWADVHQLFENNKGFMSAHKPATETLYEIHLSSLLLQTYNPADDQIINFK</sequence>
<accession>A0A6C2C1A0</accession>
<feature type="domain" description="Pyridoxamine 5'-phosphate oxidase N-terminal" evidence="1">
    <location>
        <begin position="13"/>
        <end position="105"/>
    </location>
</feature>
<organism evidence="2 3">
    <name type="scientific">Weissella muntiaci</name>
    <dbReference type="NCBI Taxonomy" id="2508881"/>
    <lineage>
        <taxon>Bacteria</taxon>
        <taxon>Bacillati</taxon>
        <taxon>Bacillota</taxon>
        <taxon>Bacilli</taxon>
        <taxon>Lactobacillales</taxon>
        <taxon>Lactobacillaceae</taxon>
        <taxon>Weissella</taxon>
    </lineage>
</organism>
<evidence type="ECO:0000313" key="2">
    <source>
        <dbReference type="EMBL" id="TYC47821.1"/>
    </source>
</evidence>
<protein>
    <submittedName>
        <fullName evidence="2">Pyridoxamine 5'-phosphate oxidase family protein</fullName>
    </submittedName>
</protein>
<dbReference type="SUPFAM" id="SSF50475">
    <property type="entry name" value="FMN-binding split barrel"/>
    <property type="match status" value="1"/>
</dbReference>
<comment type="caution">
    <text evidence="2">The sequence shown here is derived from an EMBL/GenBank/DDBJ whole genome shotgun (WGS) entry which is preliminary data.</text>
</comment>
<dbReference type="Proteomes" id="UP000371977">
    <property type="component" value="Unassembled WGS sequence"/>
</dbReference>
<name>A0A6C2C1A0_9LACO</name>
<dbReference type="OrthoDB" id="2146042at2"/>
<dbReference type="Pfam" id="PF01243">
    <property type="entry name" value="PNPOx_N"/>
    <property type="match status" value="1"/>
</dbReference>
<dbReference type="AlphaFoldDB" id="A0A6C2C1A0"/>
<keyword evidence="3" id="KW-1185">Reference proteome</keyword>
<dbReference type="EMBL" id="SDGZ01000030">
    <property type="protein sequence ID" value="TYC47821.1"/>
    <property type="molecule type" value="Genomic_DNA"/>
</dbReference>
<proteinExistence type="predicted"/>
<evidence type="ECO:0000259" key="1">
    <source>
        <dbReference type="Pfam" id="PF01243"/>
    </source>
</evidence>
<evidence type="ECO:0000313" key="3">
    <source>
        <dbReference type="Proteomes" id="UP000371977"/>
    </source>
</evidence>
<gene>
    <name evidence="2" type="ORF">ESZ50_11375</name>
</gene>
<dbReference type="InterPro" id="IPR012349">
    <property type="entry name" value="Split_barrel_FMN-bd"/>
</dbReference>
<dbReference type="RefSeq" id="WP_148624073.1">
    <property type="nucleotide sequence ID" value="NZ_SDGZ01000030.1"/>
</dbReference>
<reference evidence="2 3" key="1">
    <citation type="submission" date="2019-01" db="EMBL/GenBank/DDBJ databases">
        <title>Weissella sp. nov., a novel lactic acid bacterium isolated from animal feces.</title>
        <authorList>
            <person name="Wang L.-T."/>
        </authorList>
    </citation>
    <scope>NUCLEOTIDE SEQUENCE [LARGE SCALE GENOMIC DNA]</scope>
    <source>
        <strain evidence="2 3">8H-2</strain>
    </source>
</reference>
<dbReference type="InterPro" id="IPR011576">
    <property type="entry name" value="Pyridox_Oxase_N"/>
</dbReference>
<dbReference type="Gene3D" id="2.30.110.10">
    <property type="entry name" value="Electron Transport, Fmn-binding Protein, Chain A"/>
    <property type="match status" value="1"/>
</dbReference>